<feature type="compositionally biased region" description="Basic and acidic residues" evidence="1">
    <location>
        <begin position="76"/>
        <end position="89"/>
    </location>
</feature>
<dbReference type="EMBL" id="IACJ01109437">
    <property type="protein sequence ID" value="LAA55989.1"/>
    <property type="molecule type" value="Transcribed_RNA"/>
</dbReference>
<feature type="compositionally biased region" description="Polar residues" evidence="1">
    <location>
        <begin position="17"/>
        <end position="36"/>
    </location>
</feature>
<feature type="region of interest" description="Disordered" evidence="1">
    <location>
        <begin position="14"/>
        <end position="91"/>
    </location>
</feature>
<reference evidence="2" key="1">
    <citation type="submission" date="2017-07" db="EMBL/GenBank/DDBJ databases">
        <authorList>
            <person name="Mikheyev A."/>
            <person name="Grau M."/>
        </authorList>
    </citation>
    <scope>NUCLEOTIDE SEQUENCE</scope>
    <source>
        <tissue evidence="2">Venom_gland</tissue>
    </source>
</reference>
<organism evidence="2">
    <name type="scientific">Micrurus corallinus</name>
    <name type="common">Brazilian coral snake</name>
    <dbReference type="NCBI Taxonomy" id="54390"/>
    <lineage>
        <taxon>Eukaryota</taxon>
        <taxon>Metazoa</taxon>
        <taxon>Chordata</taxon>
        <taxon>Craniata</taxon>
        <taxon>Vertebrata</taxon>
        <taxon>Euteleostomi</taxon>
        <taxon>Lepidosauria</taxon>
        <taxon>Squamata</taxon>
        <taxon>Bifurcata</taxon>
        <taxon>Unidentata</taxon>
        <taxon>Episquamata</taxon>
        <taxon>Toxicofera</taxon>
        <taxon>Serpentes</taxon>
        <taxon>Colubroidea</taxon>
        <taxon>Elapidae</taxon>
        <taxon>Elapinae</taxon>
        <taxon>Micrurus</taxon>
    </lineage>
</organism>
<protein>
    <submittedName>
        <fullName evidence="2">Uncharacterized protein</fullName>
    </submittedName>
</protein>
<evidence type="ECO:0000256" key="1">
    <source>
        <dbReference type="SAM" id="MobiDB-lite"/>
    </source>
</evidence>
<sequence>MWLGGTCDHVKADESFLSGQQSDPRTGAGSLTSNPCADTRIAQARTHVHTEPRLSFCPPPAKGQEKERMKRKGKERKSIKGAEGERGFGEQKASLYIQWSG</sequence>
<accession>A0A2D4G8C6</accession>
<proteinExistence type="predicted"/>
<name>A0A2D4G8C6_MICCO</name>
<evidence type="ECO:0000313" key="2">
    <source>
        <dbReference type="EMBL" id="LAA55989.1"/>
    </source>
</evidence>
<reference evidence="2" key="2">
    <citation type="submission" date="2017-11" db="EMBL/GenBank/DDBJ databases">
        <title>Coralsnake Venomics: Analyses of Venom Gland Transcriptomes and Proteomes of Six Brazilian Taxa.</title>
        <authorList>
            <person name="Aird S.D."/>
            <person name="Jorge da Silva N."/>
            <person name="Qiu L."/>
            <person name="Villar-Briones A."/>
            <person name="Aparecida-Saddi V."/>
            <person name="Campos-Telles M.P."/>
            <person name="Grau M."/>
            <person name="Mikheyev A.S."/>
        </authorList>
    </citation>
    <scope>NUCLEOTIDE SEQUENCE</scope>
    <source>
        <tissue evidence="2">Venom_gland</tissue>
    </source>
</reference>
<dbReference type="AlphaFoldDB" id="A0A2D4G8C6"/>